<dbReference type="Proteomes" id="UP000688137">
    <property type="component" value="Unassembled WGS sequence"/>
</dbReference>
<reference evidence="1" key="1">
    <citation type="submission" date="2021-01" db="EMBL/GenBank/DDBJ databases">
        <authorList>
            <consortium name="Genoscope - CEA"/>
            <person name="William W."/>
        </authorList>
    </citation>
    <scope>NUCLEOTIDE SEQUENCE</scope>
</reference>
<dbReference type="AlphaFoldDB" id="A0A8S1LC31"/>
<keyword evidence="2" id="KW-1185">Reference proteome</keyword>
<name>A0A8S1LC31_PARPR</name>
<sequence length="51" mass="6066">MQYQIKQLQTQSESSAFIMEEGVGEFMFDMISNYMIKIKSKKINNQEKKLE</sequence>
<accession>A0A8S1LC31</accession>
<dbReference type="EMBL" id="CAJJDM010000033">
    <property type="protein sequence ID" value="CAD8063013.1"/>
    <property type="molecule type" value="Genomic_DNA"/>
</dbReference>
<gene>
    <name evidence="1" type="ORF">PPRIM_AZ9-3.1.T0340105</name>
</gene>
<protein>
    <submittedName>
        <fullName evidence="1">Uncharacterized protein</fullName>
    </submittedName>
</protein>
<proteinExistence type="predicted"/>
<evidence type="ECO:0000313" key="1">
    <source>
        <dbReference type="EMBL" id="CAD8063013.1"/>
    </source>
</evidence>
<organism evidence="1 2">
    <name type="scientific">Paramecium primaurelia</name>
    <dbReference type="NCBI Taxonomy" id="5886"/>
    <lineage>
        <taxon>Eukaryota</taxon>
        <taxon>Sar</taxon>
        <taxon>Alveolata</taxon>
        <taxon>Ciliophora</taxon>
        <taxon>Intramacronucleata</taxon>
        <taxon>Oligohymenophorea</taxon>
        <taxon>Peniculida</taxon>
        <taxon>Parameciidae</taxon>
        <taxon>Paramecium</taxon>
    </lineage>
</organism>
<comment type="caution">
    <text evidence="1">The sequence shown here is derived from an EMBL/GenBank/DDBJ whole genome shotgun (WGS) entry which is preliminary data.</text>
</comment>
<evidence type="ECO:0000313" key="2">
    <source>
        <dbReference type="Proteomes" id="UP000688137"/>
    </source>
</evidence>